<accession>A0A142K9L0</accession>
<dbReference type="Proteomes" id="UP000202604">
    <property type="component" value="Segment"/>
</dbReference>
<dbReference type="EMBL" id="KU963249">
    <property type="protein sequence ID" value="AMS02793.1"/>
    <property type="molecule type" value="Genomic_DNA"/>
</dbReference>
<name>A0A142K9L0_9CAUD</name>
<organism evidence="2 3">
    <name type="scientific">Gordonia phage Yeezy</name>
    <dbReference type="NCBI Taxonomy" id="1821565"/>
    <lineage>
        <taxon>Viruses</taxon>
        <taxon>Duplodnaviria</taxon>
        <taxon>Heunggongvirae</taxon>
        <taxon>Uroviricota</taxon>
        <taxon>Caudoviricetes</taxon>
        <taxon>Nymbaxtervirinae</taxon>
        <taxon>Baxterfoxvirus</taxon>
        <taxon>Baxterfoxvirus yeezy</taxon>
        <taxon>Baxtervirus yeezy</taxon>
    </lineage>
</organism>
<proteinExistence type="predicted"/>
<feature type="transmembrane region" description="Helical" evidence="1">
    <location>
        <begin position="19"/>
        <end position="37"/>
    </location>
</feature>
<reference evidence="3" key="1">
    <citation type="submission" date="2016-03" db="EMBL/GenBank/DDBJ databases">
        <authorList>
            <person name="Ploux O."/>
        </authorList>
    </citation>
    <scope>NUCLEOTIDE SEQUENCE [LARGE SCALE GENOMIC DNA]</scope>
</reference>
<gene>
    <name evidence="2" type="primary">48</name>
    <name evidence="2" type="ORF">SEA_YEEZY_48</name>
</gene>
<sequence>MNTVLDVILVRASPIPNSFVIAVFFWGCVAITAASYVPRVARWLTDRDLEQIDDDELAEDLDFTRVDHGVITP</sequence>
<dbReference type="OrthoDB" id="25990at10239"/>
<evidence type="ECO:0000256" key="1">
    <source>
        <dbReference type="SAM" id="Phobius"/>
    </source>
</evidence>
<evidence type="ECO:0000313" key="2">
    <source>
        <dbReference type="EMBL" id="AMS02793.1"/>
    </source>
</evidence>
<dbReference type="RefSeq" id="YP_009304377.1">
    <property type="nucleotide sequence ID" value="NC_031269.1"/>
</dbReference>
<keyword evidence="1" id="KW-0812">Transmembrane</keyword>
<evidence type="ECO:0000313" key="3">
    <source>
        <dbReference type="Proteomes" id="UP000202604"/>
    </source>
</evidence>
<protein>
    <submittedName>
        <fullName evidence="2">Uncharacterized protein</fullName>
    </submittedName>
</protein>
<dbReference type="GeneID" id="29126511"/>
<keyword evidence="3" id="KW-1185">Reference proteome</keyword>
<dbReference type="KEGG" id="vg:29126511"/>
<keyword evidence="1" id="KW-1133">Transmembrane helix</keyword>
<keyword evidence="1" id="KW-0472">Membrane</keyword>